<dbReference type="RefSeq" id="WP_072831950.1">
    <property type="nucleotide sequence ID" value="NZ_FQXP01000007.1"/>
</dbReference>
<evidence type="ECO:0000313" key="2">
    <source>
        <dbReference type="EMBL" id="SHH95825.1"/>
    </source>
</evidence>
<sequence length="336" mass="37003">MYRKKKLVRLAGLLIVSGLILSIIGFVSGGNKDILWKDGKLTIGNSEKVQVNRDLDKFTDMDLNLSFSDIEVIKSDKYAIELNYFGDVNDIEFKVENEKLIVTDEGKSGLRFNINLNLSASDSIVKVYVPQDAEFNNLNISSSSGSIKLNEINSKKTNLSCDFGNVNIENLTSDSIEIEAKSGKVKGKNIKAKDFISKSDFGDIVLENVETELMKTNAKSGEVSLNNVVTDKFISESDFGGIKGVKIDSNELLVVAKSGDINLDGTFRGSNVIKNNFGDTTIKTALPKNDYSYNIDMSFGSCNIDGKKFDGDYKNENNSASNKFEVECKSGDFKLE</sequence>
<feature type="domain" description="DUF4097" evidence="1">
    <location>
        <begin position="59"/>
        <end position="335"/>
    </location>
</feature>
<organism evidence="2 3">
    <name type="scientific">Clostridium collagenovorans DSM 3089</name>
    <dbReference type="NCBI Taxonomy" id="1121306"/>
    <lineage>
        <taxon>Bacteria</taxon>
        <taxon>Bacillati</taxon>
        <taxon>Bacillota</taxon>
        <taxon>Clostridia</taxon>
        <taxon>Eubacteriales</taxon>
        <taxon>Clostridiaceae</taxon>
        <taxon>Clostridium</taxon>
    </lineage>
</organism>
<protein>
    <submittedName>
        <fullName evidence="2">Putative adhesin</fullName>
    </submittedName>
</protein>
<dbReference type="Proteomes" id="UP000184526">
    <property type="component" value="Unassembled WGS sequence"/>
</dbReference>
<dbReference type="OrthoDB" id="2064938at2"/>
<reference evidence="2 3" key="1">
    <citation type="submission" date="2016-11" db="EMBL/GenBank/DDBJ databases">
        <authorList>
            <person name="Jaros S."/>
            <person name="Januszkiewicz K."/>
            <person name="Wedrychowicz H."/>
        </authorList>
    </citation>
    <scope>NUCLEOTIDE SEQUENCE [LARGE SCALE GENOMIC DNA]</scope>
    <source>
        <strain evidence="2 3">DSM 3089</strain>
    </source>
</reference>
<keyword evidence="3" id="KW-1185">Reference proteome</keyword>
<dbReference type="STRING" id="1121306.SAMN02745196_02081"/>
<proteinExistence type="predicted"/>
<evidence type="ECO:0000259" key="1">
    <source>
        <dbReference type="Pfam" id="PF13349"/>
    </source>
</evidence>
<dbReference type="InterPro" id="IPR025164">
    <property type="entry name" value="Toastrack_DUF4097"/>
</dbReference>
<accession>A0A1M5X7L8</accession>
<evidence type="ECO:0000313" key="3">
    <source>
        <dbReference type="Proteomes" id="UP000184526"/>
    </source>
</evidence>
<name>A0A1M5X7L8_9CLOT</name>
<dbReference type="EMBL" id="FQXP01000007">
    <property type="protein sequence ID" value="SHH95825.1"/>
    <property type="molecule type" value="Genomic_DNA"/>
</dbReference>
<gene>
    <name evidence="2" type="ORF">SAMN02745196_02081</name>
</gene>
<dbReference type="Pfam" id="PF13349">
    <property type="entry name" value="DUF4097"/>
    <property type="match status" value="1"/>
</dbReference>
<dbReference type="AlphaFoldDB" id="A0A1M5X7L8"/>